<dbReference type="PANTHER" id="PTHR14237:SF19">
    <property type="entry name" value="MITOCHONDRIAL AMIDOXIME REDUCING COMPONENT 1"/>
    <property type="match status" value="1"/>
</dbReference>
<reference evidence="3" key="1">
    <citation type="journal article" date="2020" name="Stud. Mycol.">
        <title>101 Dothideomycetes genomes: a test case for predicting lifestyles and emergence of pathogens.</title>
        <authorList>
            <person name="Haridas S."/>
            <person name="Albert R."/>
            <person name="Binder M."/>
            <person name="Bloem J."/>
            <person name="Labutti K."/>
            <person name="Salamov A."/>
            <person name="Andreopoulos B."/>
            <person name="Baker S."/>
            <person name="Barry K."/>
            <person name="Bills G."/>
            <person name="Bluhm B."/>
            <person name="Cannon C."/>
            <person name="Castanera R."/>
            <person name="Culley D."/>
            <person name="Daum C."/>
            <person name="Ezra D."/>
            <person name="Gonzalez J."/>
            <person name="Henrissat B."/>
            <person name="Kuo A."/>
            <person name="Liang C."/>
            <person name="Lipzen A."/>
            <person name="Lutzoni F."/>
            <person name="Magnuson J."/>
            <person name="Mondo S."/>
            <person name="Nolan M."/>
            <person name="Ohm R."/>
            <person name="Pangilinan J."/>
            <person name="Park H.-J."/>
            <person name="Ramirez L."/>
            <person name="Alfaro M."/>
            <person name="Sun H."/>
            <person name="Tritt A."/>
            <person name="Yoshinaga Y."/>
            <person name="Zwiers L.-H."/>
            <person name="Turgeon B."/>
            <person name="Goodwin S."/>
            <person name="Spatafora J."/>
            <person name="Crous P."/>
            <person name="Grigoriev I."/>
        </authorList>
    </citation>
    <scope>NUCLEOTIDE SEQUENCE</scope>
    <source>
        <strain evidence="3">CBS 101060</strain>
    </source>
</reference>
<dbReference type="InterPro" id="IPR011037">
    <property type="entry name" value="Pyrv_Knase-like_insert_dom_sf"/>
</dbReference>
<evidence type="ECO:0000313" key="3">
    <source>
        <dbReference type="EMBL" id="KAF2840226.1"/>
    </source>
</evidence>
<keyword evidence="1" id="KW-1133">Transmembrane helix</keyword>
<keyword evidence="1" id="KW-0472">Membrane</keyword>
<dbReference type="GO" id="GO:0030170">
    <property type="term" value="F:pyridoxal phosphate binding"/>
    <property type="evidence" value="ECO:0007669"/>
    <property type="project" value="InterPro"/>
</dbReference>
<dbReference type="OrthoDB" id="17255at2759"/>
<sequence length="345" mass="39232">MALSQQDLLVISAVALISILCISVLLKRENTIALPASTEIVQLRLYPIKSCRGIQVTSAKLLRTGLDLDRAWMFISAAERKFITIRQISKMTLIDTGLDQERDELTVRIRGTKSFFAIPAHPSEEWLNKNTILSKAIIWGEETDGYEYSSELTAPISEFLGQDVRLFRKGPTPRVLRGNGQPKLLGRTESIMFPDLAPVQVSSEKSIEELNSRLKKQGEDEITIERFRPNIVVKGHKPWTEDVWKTLEVSPVGLEKEKSTLQTITLDVLARCARCQVPNVDPDTAEKNKRQPWDTLMKYRRVDEGIKYKPCFGMLCAPREEGELRVGMKIRILEVTHKHRYVTGM</sequence>
<dbReference type="GO" id="GO:0003824">
    <property type="term" value="F:catalytic activity"/>
    <property type="evidence" value="ECO:0007669"/>
    <property type="project" value="InterPro"/>
</dbReference>
<dbReference type="SUPFAM" id="SSF141673">
    <property type="entry name" value="MOSC N-terminal domain-like"/>
    <property type="match status" value="1"/>
</dbReference>
<dbReference type="GO" id="GO:0030151">
    <property type="term" value="F:molybdenum ion binding"/>
    <property type="evidence" value="ECO:0007669"/>
    <property type="project" value="InterPro"/>
</dbReference>
<dbReference type="InterPro" id="IPR005303">
    <property type="entry name" value="MOCOS_middle"/>
</dbReference>
<dbReference type="InterPro" id="IPR005302">
    <property type="entry name" value="MoCF_Sase_C"/>
</dbReference>
<dbReference type="PANTHER" id="PTHR14237">
    <property type="entry name" value="MOLYBDOPTERIN COFACTOR SULFURASE MOSC"/>
    <property type="match status" value="1"/>
</dbReference>
<dbReference type="EMBL" id="MU006093">
    <property type="protein sequence ID" value="KAF2840226.1"/>
    <property type="molecule type" value="Genomic_DNA"/>
</dbReference>
<feature type="domain" description="MOSC" evidence="2">
    <location>
        <begin position="170"/>
        <end position="333"/>
    </location>
</feature>
<evidence type="ECO:0000259" key="2">
    <source>
        <dbReference type="PROSITE" id="PS51340"/>
    </source>
</evidence>
<dbReference type="Proteomes" id="UP000799429">
    <property type="component" value="Unassembled WGS sequence"/>
</dbReference>
<evidence type="ECO:0000256" key="1">
    <source>
        <dbReference type="SAM" id="Phobius"/>
    </source>
</evidence>
<dbReference type="AlphaFoldDB" id="A0A9P4SCL7"/>
<feature type="transmembrane region" description="Helical" evidence="1">
    <location>
        <begin position="7"/>
        <end position="26"/>
    </location>
</feature>
<dbReference type="Pfam" id="PF03473">
    <property type="entry name" value="MOSC"/>
    <property type="match status" value="1"/>
</dbReference>
<proteinExistence type="predicted"/>
<dbReference type="SUPFAM" id="SSF50800">
    <property type="entry name" value="PK beta-barrel domain-like"/>
    <property type="match status" value="1"/>
</dbReference>
<organism evidence="3 4">
    <name type="scientific">Patellaria atrata CBS 101060</name>
    <dbReference type="NCBI Taxonomy" id="1346257"/>
    <lineage>
        <taxon>Eukaryota</taxon>
        <taxon>Fungi</taxon>
        <taxon>Dikarya</taxon>
        <taxon>Ascomycota</taxon>
        <taxon>Pezizomycotina</taxon>
        <taxon>Dothideomycetes</taxon>
        <taxon>Dothideomycetes incertae sedis</taxon>
        <taxon>Patellariales</taxon>
        <taxon>Patellariaceae</taxon>
        <taxon>Patellaria</taxon>
    </lineage>
</organism>
<protein>
    <submittedName>
        <fullName evidence="3">MOSC-domain-containing protein</fullName>
    </submittedName>
</protein>
<accession>A0A9P4SCL7</accession>
<keyword evidence="1" id="KW-0812">Transmembrane</keyword>
<dbReference type="Pfam" id="PF03476">
    <property type="entry name" value="MOSC_N"/>
    <property type="match status" value="1"/>
</dbReference>
<gene>
    <name evidence="3" type="ORF">M501DRAFT_1049244</name>
</gene>
<evidence type="ECO:0000313" key="4">
    <source>
        <dbReference type="Proteomes" id="UP000799429"/>
    </source>
</evidence>
<name>A0A9P4SCL7_9PEZI</name>
<keyword evidence="4" id="KW-1185">Reference proteome</keyword>
<dbReference type="PROSITE" id="PS51340">
    <property type="entry name" value="MOSC"/>
    <property type="match status" value="1"/>
</dbReference>
<comment type="caution">
    <text evidence="3">The sequence shown here is derived from an EMBL/GenBank/DDBJ whole genome shotgun (WGS) entry which is preliminary data.</text>
</comment>